<feature type="domain" description="Copper amine oxidase-like N-terminal" evidence="2">
    <location>
        <begin position="49"/>
        <end position="143"/>
    </location>
</feature>
<comment type="caution">
    <text evidence="3">The sequence shown here is derived from an EMBL/GenBank/DDBJ whole genome shotgun (WGS) entry which is preliminary data.</text>
</comment>
<proteinExistence type="predicted"/>
<protein>
    <recommendedName>
        <fullName evidence="2">Copper amine oxidase-like N-terminal domain-containing protein</fullName>
    </recommendedName>
</protein>
<evidence type="ECO:0000259" key="2">
    <source>
        <dbReference type="Pfam" id="PF07833"/>
    </source>
</evidence>
<dbReference type="Proteomes" id="UP000463051">
    <property type="component" value="Unassembled WGS sequence"/>
</dbReference>
<evidence type="ECO:0000313" key="4">
    <source>
        <dbReference type="Proteomes" id="UP000463051"/>
    </source>
</evidence>
<evidence type="ECO:0000313" key="3">
    <source>
        <dbReference type="EMBL" id="MRN56290.1"/>
    </source>
</evidence>
<reference evidence="3 4" key="1">
    <citation type="submission" date="2019-11" db="EMBL/GenBank/DDBJ databases">
        <title>Paenibacillus monticola sp. nov., a novel PGPR strain isolated from mountain sample in China.</title>
        <authorList>
            <person name="Zhao Q."/>
            <person name="Li H.-P."/>
            <person name="Zhang J.-L."/>
        </authorList>
    </citation>
    <scope>NUCLEOTIDE SEQUENCE [LARGE SCALE GENOMIC DNA]</scope>
    <source>
        <strain evidence="3 4">LC-T2</strain>
    </source>
</reference>
<accession>A0A7X2L4F5</accession>
<feature type="signal peptide" evidence="1">
    <location>
        <begin position="1"/>
        <end position="28"/>
    </location>
</feature>
<gene>
    <name evidence="3" type="ORF">GJB61_25280</name>
</gene>
<dbReference type="SUPFAM" id="SSF55383">
    <property type="entry name" value="Copper amine oxidase, domain N"/>
    <property type="match status" value="1"/>
</dbReference>
<sequence length="363" mass="38604">MTHKPMITAVLGTMLLAAAVFPNPAALAADTLSSQPITAFTLAHKNSTALIVKGYATVPLKDLASSLGWQITLKPNGFYELKKGTTVLTLKPNETQILQGKQATVLPVPVRLVNQRLYVPVRAVTQLLGAETIWEASTKTIKIVAKNSGSIAPQVQYTFTKDTEGWTSGFADLPVDHGQADYQLNSGVGVIPLAAGATTRGFMLSGMNRSDDLFMFITRTLSSTEGVKPNTNYTVSLSFDMATSEGGEQMGVGGSPAQSVYVKAGIVNTAPKVIADDVSSTGTPHLALNLDKGIQSVGGKDLLLLGNVEKPTPEAAGYELKHFEQEFTVRSNASGKLYVIIGTDSGYEGLTSLYYTNIDISFH</sequence>
<dbReference type="InterPro" id="IPR012854">
    <property type="entry name" value="Cu_amine_oxidase-like_N"/>
</dbReference>
<organism evidence="3 4">
    <name type="scientific">Paenibacillus monticola</name>
    <dbReference type="NCBI Taxonomy" id="2666075"/>
    <lineage>
        <taxon>Bacteria</taxon>
        <taxon>Bacillati</taxon>
        <taxon>Bacillota</taxon>
        <taxon>Bacilli</taxon>
        <taxon>Bacillales</taxon>
        <taxon>Paenibacillaceae</taxon>
        <taxon>Paenibacillus</taxon>
    </lineage>
</organism>
<dbReference type="Gene3D" id="3.30.457.10">
    <property type="entry name" value="Copper amine oxidase-like, N-terminal domain"/>
    <property type="match status" value="1"/>
</dbReference>
<evidence type="ECO:0000256" key="1">
    <source>
        <dbReference type="SAM" id="SignalP"/>
    </source>
</evidence>
<name>A0A7X2L4F5_9BACL</name>
<dbReference type="Pfam" id="PF07833">
    <property type="entry name" value="Cu_amine_oxidN1"/>
    <property type="match status" value="1"/>
</dbReference>
<dbReference type="EMBL" id="WJXB01000013">
    <property type="protein sequence ID" value="MRN56290.1"/>
    <property type="molecule type" value="Genomic_DNA"/>
</dbReference>
<feature type="chain" id="PRO_5031429771" description="Copper amine oxidase-like N-terminal domain-containing protein" evidence="1">
    <location>
        <begin position="29"/>
        <end position="363"/>
    </location>
</feature>
<dbReference type="InterPro" id="IPR036582">
    <property type="entry name" value="Mao_N_sf"/>
</dbReference>
<keyword evidence="4" id="KW-1185">Reference proteome</keyword>
<keyword evidence="1" id="KW-0732">Signal</keyword>
<dbReference type="AlphaFoldDB" id="A0A7X2L4F5"/>